<comment type="caution">
    <text evidence="3">The sequence shown here is derived from an EMBL/GenBank/DDBJ whole genome shotgun (WGS) entry which is preliminary data.</text>
</comment>
<feature type="domain" description="ATP-grasp" evidence="2">
    <location>
        <begin position="124"/>
        <end position="326"/>
    </location>
</feature>
<dbReference type="InterPro" id="IPR011761">
    <property type="entry name" value="ATP-grasp"/>
</dbReference>
<keyword evidence="1" id="KW-0547">Nucleotide-binding</keyword>
<dbReference type="Gene3D" id="3.30.470.20">
    <property type="entry name" value="ATP-grasp fold, B domain"/>
    <property type="match status" value="1"/>
</dbReference>
<dbReference type="PROSITE" id="PS50975">
    <property type="entry name" value="ATP_GRASP"/>
    <property type="match status" value="1"/>
</dbReference>
<evidence type="ECO:0000256" key="1">
    <source>
        <dbReference type="PROSITE-ProRule" id="PRU00409"/>
    </source>
</evidence>
<reference evidence="4" key="1">
    <citation type="journal article" date="2019" name="Int. J. Syst. Evol. Microbiol.">
        <title>The Global Catalogue of Microorganisms (GCM) 10K type strain sequencing project: providing services to taxonomists for standard genome sequencing and annotation.</title>
        <authorList>
            <consortium name="The Broad Institute Genomics Platform"/>
            <consortium name="The Broad Institute Genome Sequencing Center for Infectious Disease"/>
            <person name="Wu L."/>
            <person name="Ma J."/>
        </authorList>
    </citation>
    <scope>NUCLEOTIDE SEQUENCE [LARGE SCALE GENOMIC DNA]</scope>
    <source>
        <strain evidence="4">JCM 12662</strain>
    </source>
</reference>
<name>A0ABP3GTC5_9LACT</name>
<protein>
    <submittedName>
        <fullName evidence="3">D-aspartate ligase</fullName>
    </submittedName>
</protein>
<accession>A0ABP3GTC5</accession>
<evidence type="ECO:0000313" key="3">
    <source>
        <dbReference type="EMBL" id="GAA0354320.1"/>
    </source>
</evidence>
<evidence type="ECO:0000259" key="2">
    <source>
        <dbReference type="PROSITE" id="PS50975"/>
    </source>
</evidence>
<keyword evidence="3" id="KW-0436">Ligase</keyword>
<sequence>MLNIENIQPVIIGTDVNAYGVARAFHTEYGLKSKLFGSSKLLMVDHSAICNVTEVADFQKDSVMVETLMTYSKNNPEKQLVLLAASEQYVFRLLEHYDDLKDYYTIPYSTPELGLKLSDKMNFYSYCEKYGLDYPLANTVSRENHSSFSFDIEYPVILKPTESNDYFNLDFPGKEKAYIIQNENQLHKKLGAIYATDYKHDMIIQEYIPGDTTNEYVMNTYSDSNGHVKLLSLGRIAVEDPQPEMRGNYLSIISPKKTDAPKELYEKVKSFLESINFTGLANFDFKYDSRDGKFKAFEINLRQGRSSFFSVLAGANFAIPIVNELLGESDQNDLMIGEDDFLWINCHKKSIYRILKDTDPAIYNRARVMKNVGDTLTYSKDKNIVRTLKIKKYYHTVDKRLKQYS</sequence>
<dbReference type="EMBL" id="BAAACW010000025">
    <property type="protein sequence ID" value="GAA0354320.1"/>
    <property type="molecule type" value="Genomic_DNA"/>
</dbReference>
<dbReference type="Proteomes" id="UP001501166">
    <property type="component" value="Unassembled WGS sequence"/>
</dbReference>
<proteinExistence type="predicted"/>
<dbReference type="RefSeq" id="WP_343753518.1">
    <property type="nucleotide sequence ID" value="NZ_BAAACW010000025.1"/>
</dbReference>
<organism evidence="3 4">
    <name type="scientific">Alkalibacterium iburiense</name>
    <dbReference type="NCBI Taxonomy" id="290589"/>
    <lineage>
        <taxon>Bacteria</taxon>
        <taxon>Bacillati</taxon>
        <taxon>Bacillota</taxon>
        <taxon>Bacilli</taxon>
        <taxon>Lactobacillales</taxon>
        <taxon>Carnobacteriaceae</taxon>
        <taxon>Alkalibacterium</taxon>
    </lineage>
</organism>
<dbReference type="GO" id="GO:0016874">
    <property type="term" value="F:ligase activity"/>
    <property type="evidence" value="ECO:0007669"/>
    <property type="project" value="UniProtKB-KW"/>
</dbReference>
<keyword evidence="1" id="KW-0067">ATP-binding</keyword>
<evidence type="ECO:0000313" key="4">
    <source>
        <dbReference type="Proteomes" id="UP001501166"/>
    </source>
</evidence>
<gene>
    <name evidence="3" type="ORF">GCM10008932_04170</name>
</gene>
<keyword evidence="4" id="KW-1185">Reference proteome</keyword>
<dbReference type="SUPFAM" id="SSF56059">
    <property type="entry name" value="Glutathione synthetase ATP-binding domain-like"/>
    <property type="match status" value="1"/>
</dbReference>